<proteinExistence type="predicted"/>
<gene>
    <name evidence="1" type="ORF">NTEN_LOCUS17041</name>
</gene>
<organism evidence="1 2">
    <name type="scientific">Nesidiocoris tenuis</name>
    <dbReference type="NCBI Taxonomy" id="355587"/>
    <lineage>
        <taxon>Eukaryota</taxon>
        <taxon>Metazoa</taxon>
        <taxon>Ecdysozoa</taxon>
        <taxon>Arthropoda</taxon>
        <taxon>Hexapoda</taxon>
        <taxon>Insecta</taxon>
        <taxon>Pterygota</taxon>
        <taxon>Neoptera</taxon>
        <taxon>Paraneoptera</taxon>
        <taxon>Hemiptera</taxon>
        <taxon>Heteroptera</taxon>
        <taxon>Panheteroptera</taxon>
        <taxon>Cimicomorpha</taxon>
        <taxon>Miridae</taxon>
        <taxon>Dicyphina</taxon>
        <taxon>Nesidiocoris</taxon>
    </lineage>
</organism>
<protein>
    <submittedName>
        <fullName evidence="1">Uncharacterized protein</fullName>
    </submittedName>
</protein>
<dbReference type="Proteomes" id="UP000479000">
    <property type="component" value="Unassembled WGS sequence"/>
</dbReference>
<reference evidence="1 2" key="1">
    <citation type="submission" date="2020-02" db="EMBL/GenBank/DDBJ databases">
        <authorList>
            <person name="Ferguson B K."/>
        </authorList>
    </citation>
    <scope>NUCLEOTIDE SEQUENCE [LARGE SCALE GENOMIC DNA]</scope>
</reference>
<evidence type="ECO:0000313" key="1">
    <source>
        <dbReference type="EMBL" id="CAB0012280.1"/>
    </source>
</evidence>
<accession>A0A6H5H4A4</accession>
<dbReference type="EMBL" id="CADCXU010025173">
    <property type="protein sequence ID" value="CAB0012280.1"/>
    <property type="molecule type" value="Genomic_DNA"/>
</dbReference>
<keyword evidence="2" id="KW-1185">Reference proteome</keyword>
<sequence>SKNGVETFKESNKFEKFKIGSVGLPQICKNAKKVKSRVNGSIGIVLKSRIGTELQKKLFLIHIYSESLPEQVIEILKFAQNEKTPHFRNVKIIHIFCKVRFPTSRHASRASQDDHNTSIYSVNMEVKIKFFRFGGRPMNETGKNRSETKTTEYQGPKGMAKMADFVMARRRLNCSHQLPCTSAAALLSLIEDLS</sequence>
<dbReference type="AlphaFoldDB" id="A0A6H5H4A4"/>
<feature type="non-terminal residue" evidence="1">
    <location>
        <position position="1"/>
    </location>
</feature>
<dbReference type="OrthoDB" id="6416577at2759"/>
<evidence type="ECO:0000313" key="2">
    <source>
        <dbReference type="Proteomes" id="UP000479000"/>
    </source>
</evidence>
<name>A0A6H5H4A4_9HEMI</name>